<gene>
    <name evidence="3" type="ORF">PLXY2_LOCUS8163</name>
</gene>
<evidence type="ECO:0000313" key="3">
    <source>
        <dbReference type="EMBL" id="CAG9124683.1"/>
    </source>
</evidence>
<dbReference type="GO" id="GO:0005576">
    <property type="term" value="C:extracellular region"/>
    <property type="evidence" value="ECO:0007669"/>
    <property type="project" value="InterPro"/>
</dbReference>
<dbReference type="InterPro" id="IPR036645">
    <property type="entry name" value="Elafin-like_sf"/>
</dbReference>
<dbReference type="Proteomes" id="UP000653454">
    <property type="component" value="Unassembled WGS sequence"/>
</dbReference>
<dbReference type="GO" id="GO:0030414">
    <property type="term" value="F:peptidase inhibitor activity"/>
    <property type="evidence" value="ECO:0007669"/>
    <property type="project" value="InterPro"/>
</dbReference>
<comment type="caution">
    <text evidence="3">The sequence shown here is derived from an EMBL/GenBank/DDBJ whole genome shotgun (WGS) entry which is preliminary data.</text>
</comment>
<keyword evidence="1" id="KW-0732">Signal</keyword>
<organism evidence="3 4">
    <name type="scientific">Plutella xylostella</name>
    <name type="common">Diamondback moth</name>
    <name type="synonym">Plutella maculipennis</name>
    <dbReference type="NCBI Taxonomy" id="51655"/>
    <lineage>
        <taxon>Eukaryota</taxon>
        <taxon>Metazoa</taxon>
        <taxon>Ecdysozoa</taxon>
        <taxon>Arthropoda</taxon>
        <taxon>Hexapoda</taxon>
        <taxon>Insecta</taxon>
        <taxon>Pterygota</taxon>
        <taxon>Neoptera</taxon>
        <taxon>Endopterygota</taxon>
        <taxon>Lepidoptera</taxon>
        <taxon>Glossata</taxon>
        <taxon>Ditrysia</taxon>
        <taxon>Yponomeutoidea</taxon>
        <taxon>Plutellidae</taxon>
        <taxon>Plutella</taxon>
    </lineage>
</organism>
<proteinExistence type="predicted"/>
<name>A0A8S4F8R3_PLUXY</name>
<feature type="chain" id="PRO_5035753736" evidence="1">
    <location>
        <begin position="24"/>
        <end position="110"/>
    </location>
</feature>
<evidence type="ECO:0000259" key="2">
    <source>
        <dbReference type="PROSITE" id="PS51390"/>
    </source>
</evidence>
<reference evidence="3" key="1">
    <citation type="submission" date="2020-11" db="EMBL/GenBank/DDBJ databases">
        <authorList>
            <person name="Whiteford S."/>
        </authorList>
    </citation>
    <scope>NUCLEOTIDE SEQUENCE</scope>
</reference>
<sequence>MGKYTMIILAAMAVALIFTETDAAGSCPLPSKTFSCSPKCKEQYNCSHGRLCCPNSCNAKSCVEPAGNSGTGGKDKYSSGGPGSYCDNVKCNSFEVCKPDASGRKKCQRA</sequence>
<evidence type="ECO:0000256" key="1">
    <source>
        <dbReference type="SAM" id="SignalP"/>
    </source>
</evidence>
<evidence type="ECO:0000313" key="4">
    <source>
        <dbReference type="Proteomes" id="UP000653454"/>
    </source>
</evidence>
<dbReference type="PROSITE" id="PS51390">
    <property type="entry name" value="WAP"/>
    <property type="match status" value="1"/>
</dbReference>
<feature type="domain" description="WAP" evidence="2">
    <location>
        <begin position="18"/>
        <end position="66"/>
    </location>
</feature>
<dbReference type="Pfam" id="PF00095">
    <property type="entry name" value="WAP"/>
    <property type="match status" value="1"/>
</dbReference>
<accession>A0A8S4F8R3</accession>
<feature type="signal peptide" evidence="1">
    <location>
        <begin position="1"/>
        <end position="23"/>
    </location>
</feature>
<dbReference type="SUPFAM" id="SSF57256">
    <property type="entry name" value="Elafin-like"/>
    <property type="match status" value="1"/>
</dbReference>
<protein>
    <submittedName>
        <fullName evidence="3">(diamondback moth) hypothetical protein</fullName>
    </submittedName>
</protein>
<dbReference type="AlphaFoldDB" id="A0A8S4F8R3"/>
<dbReference type="InterPro" id="IPR008197">
    <property type="entry name" value="WAP_dom"/>
</dbReference>
<dbReference type="EMBL" id="CAJHNJ030000030">
    <property type="protein sequence ID" value="CAG9124683.1"/>
    <property type="molecule type" value="Genomic_DNA"/>
</dbReference>
<keyword evidence="4" id="KW-1185">Reference proteome</keyword>